<sequence>MEIDKELIEKLPDKYKNSFSIEGTDTGKRIEITIEPQDLCKVLPAIKDAGYDHFIGITVIDYPDENVFELVYLIDSISKNGQLVAIRTKLPRDNPVIDTASFIYPLAYYQEIEAYEFFGVRFNNHDGLRKWILEDNWQGPPPFRKDIDTRDIVLKLYYGGKRYERPVQKRSLGGYSLMEKGGEK</sequence>
<dbReference type="STRING" id="399550.Smar_0647"/>
<proteinExistence type="inferred from homology"/>
<dbReference type="eggNOG" id="arCOG01551">
    <property type="taxonomic scope" value="Archaea"/>
</dbReference>
<dbReference type="SUPFAM" id="SSF143243">
    <property type="entry name" value="Nqo5-like"/>
    <property type="match status" value="1"/>
</dbReference>
<evidence type="ECO:0000313" key="3">
    <source>
        <dbReference type="EMBL" id="ABN69753.1"/>
    </source>
</evidence>
<dbReference type="Proteomes" id="UP000000254">
    <property type="component" value="Chromosome"/>
</dbReference>
<dbReference type="GO" id="GO:0008137">
    <property type="term" value="F:NADH dehydrogenase (ubiquinone) activity"/>
    <property type="evidence" value="ECO:0007669"/>
    <property type="project" value="InterPro"/>
</dbReference>
<reference evidence="4" key="1">
    <citation type="journal article" date="2009" name="BMC Genomics">
        <title>The complete genome sequence of Staphylothermus marinus reveals differences in sulfur metabolism among heterotrophic Crenarchaeota.</title>
        <authorList>
            <person name="Anderson I.J."/>
            <person name="Dharmarajan L."/>
            <person name="Rodriguez J."/>
            <person name="Hooper S."/>
            <person name="Porat I."/>
            <person name="Ulrich L.E."/>
            <person name="Elkins J.G."/>
            <person name="Mavromatis K."/>
            <person name="Sun H."/>
            <person name="Land M."/>
            <person name="Lapidus A."/>
            <person name="Lucas S."/>
            <person name="Barry K."/>
            <person name="Huber H."/>
            <person name="Zhulin I.B."/>
            <person name="Whitman W.B."/>
            <person name="Mukhopadhyay B."/>
            <person name="Woese C."/>
            <person name="Bristow J."/>
            <person name="Kyrpides N."/>
        </authorList>
    </citation>
    <scope>NUCLEOTIDE SEQUENCE [LARGE SCALE GENOMIC DNA]</scope>
    <source>
        <strain evidence="4">ATCC 43588 / DSM 3639 / JCM 9404 / F1</strain>
    </source>
</reference>
<dbReference type="Pfam" id="PF00329">
    <property type="entry name" value="Complex1_30kDa"/>
    <property type="match status" value="1"/>
</dbReference>
<dbReference type="PANTHER" id="PTHR10884">
    <property type="entry name" value="NADH DEHYDROGENASE UBIQUINONE IRON-SULFUR PROTEIN 3"/>
    <property type="match status" value="1"/>
</dbReference>
<dbReference type="RefSeq" id="WP_011838944.1">
    <property type="nucleotide sequence ID" value="NC_009033.1"/>
</dbReference>
<dbReference type="PANTHER" id="PTHR10884:SF14">
    <property type="entry name" value="NADH DEHYDROGENASE [UBIQUINONE] IRON-SULFUR PROTEIN 3, MITOCHONDRIAL"/>
    <property type="match status" value="1"/>
</dbReference>
<gene>
    <name evidence="3" type="ordered locus">Smar_0647</name>
</gene>
<evidence type="ECO:0000313" key="4">
    <source>
        <dbReference type="Proteomes" id="UP000000254"/>
    </source>
</evidence>
<dbReference type="Gene3D" id="3.30.460.80">
    <property type="entry name" value="NADH:ubiquinone oxidoreductase, 30kDa subunit"/>
    <property type="match status" value="1"/>
</dbReference>
<name>A3DM93_STAMF</name>
<dbReference type="OrthoDB" id="17299at2157"/>
<organism evidence="3 4">
    <name type="scientific">Staphylothermus marinus (strain ATCC 43588 / DSM 3639 / JCM 9404 / F1)</name>
    <dbReference type="NCBI Taxonomy" id="399550"/>
    <lineage>
        <taxon>Archaea</taxon>
        <taxon>Thermoproteota</taxon>
        <taxon>Thermoprotei</taxon>
        <taxon>Desulfurococcales</taxon>
        <taxon>Desulfurococcaceae</taxon>
        <taxon>Staphylothermus</taxon>
    </lineage>
</organism>
<dbReference type="GeneID" id="4906933"/>
<protein>
    <submittedName>
        <fullName evidence="3">NADH dehydrogenase (Ubiquinone), 30 kDa subunit</fullName>
    </submittedName>
</protein>
<evidence type="ECO:0000256" key="1">
    <source>
        <dbReference type="ARBA" id="ARBA00007569"/>
    </source>
</evidence>
<dbReference type="InterPro" id="IPR037232">
    <property type="entry name" value="NADH_quin_OxRdtase_su_C/D-like"/>
</dbReference>
<comment type="similarity">
    <text evidence="1">Belongs to the complex I 30 kDa subunit family.</text>
</comment>
<dbReference type="AlphaFoldDB" id="A3DM93"/>
<reference evidence="3 4" key="2">
    <citation type="journal article" date="2009" name="Stand. Genomic Sci.">
        <title>Complete genome sequence of Staphylothermus marinus Stetter and Fiala 1986 type strain F1.</title>
        <authorList>
            <person name="Anderson I.J."/>
            <person name="Sun H."/>
            <person name="Lapidus A."/>
            <person name="Copeland A."/>
            <person name="Glavina Del Rio T."/>
            <person name="Tice H."/>
            <person name="Dalin E."/>
            <person name="Lucas S."/>
            <person name="Barry K."/>
            <person name="Land M."/>
            <person name="Richardson P."/>
            <person name="Huber H."/>
            <person name="Kyrpides N.C."/>
        </authorList>
    </citation>
    <scope>NUCLEOTIDE SEQUENCE [LARGE SCALE GENOMIC DNA]</scope>
    <source>
        <strain evidence="4">ATCC 43588 / DSM 3639 / JCM 9404 / F1</strain>
    </source>
</reference>
<dbReference type="InterPro" id="IPR001268">
    <property type="entry name" value="NADH_UbQ_OxRdtase_30kDa_su"/>
</dbReference>
<dbReference type="EMBL" id="CP000575">
    <property type="protein sequence ID" value="ABN69753.1"/>
    <property type="molecule type" value="Genomic_DNA"/>
</dbReference>
<accession>A3DM93</accession>
<keyword evidence="4" id="KW-1185">Reference proteome</keyword>
<feature type="domain" description="NADH:ubiquinone oxidoreductase 30kDa subunit" evidence="2">
    <location>
        <begin position="32"/>
        <end position="150"/>
    </location>
</feature>
<dbReference type="KEGG" id="smr:Smar_0647"/>
<evidence type="ECO:0000259" key="2">
    <source>
        <dbReference type="Pfam" id="PF00329"/>
    </source>
</evidence>
<dbReference type="HOGENOM" id="CLU_042628_6_1_2"/>